<gene>
    <name evidence="1" type="primary">K0185A05-5</name>
</gene>
<evidence type="ECO:0000313" key="1">
    <source>
        <dbReference type="EMBL" id="BAH80062.1"/>
    </source>
</evidence>
<protein>
    <submittedName>
        <fullName evidence="1">Putative retrotransposon protein</fullName>
    </submittedName>
</protein>
<reference evidence="1" key="2">
    <citation type="journal article" date="2011" name="Plant Physiol.">
        <title>Developing rice with high yield under phosphorus deficiency: Pup1 sequence to application.</title>
        <authorList>
            <person name="Chin J.H."/>
            <person name="Gamuyao R."/>
            <person name="Dalid C."/>
            <person name="Bustamam M."/>
            <person name="Prasetiyono J."/>
            <person name="Moeljopawiro S."/>
            <person name="Wissuwa M."/>
            <person name="Heuer S."/>
        </authorList>
    </citation>
    <scope>NUCLEOTIDE SEQUENCE</scope>
</reference>
<sequence length="63" mass="6876">MQGPDRLLESVENSKWKVEMNGRKHNVVKVCAASPIGALMAPRVMRLARRVACGVIEATIEAS</sequence>
<proteinExistence type="predicted"/>
<reference evidence="1" key="3">
    <citation type="journal article" date="2012" name="Nature">
        <title>The protein kinase Pstol1 from traditional rice confers tolerance of phosphorus deficiency.</title>
        <authorList>
            <person name="Gamuyao R."/>
            <person name="Chin J.H."/>
            <person name="Pariasca-Tanaka J."/>
            <person name="Pesaresi P."/>
            <person name="Catausan S."/>
            <person name="Dalid C."/>
            <person name="Slamet-Loedin I."/>
            <person name="Tecson-Mendoza E.M."/>
            <person name="Wissuwa M."/>
            <person name="Heuer S."/>
        </authorList>
    </citation>
    <scope>NUCLEOTIDE SEQUENCE</scope>
</reference>
<organism evidence="1">
    <name type="scientific">Oryza sativa subsp. indica</name>
    <name type="common">Rice</name>
    <dbReference type="NCBI Taxonomy" id="39946"/>
    <lineage>
        <taxon>Eukaryota</taxon>
        <taxon>Viridiplantae</taxon>
        <taxon>Streptophyta</taxon>
        <taxon>Embryophyta</taxon>
        <taxon>Tracheophyta</taxon>
        <taxon>Spermatophyta</taxon>
        <taxon>Magnoliopsida</taxon>
        <taxon>Liliopsida</taxon>
        <taxon>Poales</taxon>
        <taxon>Poaceae</taxon>
        <taxon>BOP clade</taxon>
        <taxon>Oryzoideae</taxon>
        <taxon>Oryzeae</taxon>
        <taxon>Oryzinae</taxon>
        <taxon>Oryza</taxon>
        <taxon>Oryza sativa</taxon>
    </lineage>
</organism>
<dbReference type="AlphaFoldDB" id="C5NNX3"/>
<name>C5NNX3_ORYSI</name>
<accession>C5NNX3</accession>
<dbReference type="EMBL" id="AB458444">
    <property type="protein sequence ID" value="BAH80062.1"/>
    <property type="molecule type" value="Genomic_DNA"/>
</dbReference>
<reference evidence="1" key="1">
    <citation type="journal article" date="2009" name="Plant Biotechnol. J.">
        <title>Comparative sequence analyses of the major quantitative trait locus phosphorus uptake 1 (Pup1) reveal a complex genetic structure.</title>
        <authorList>
            <person name="Heuer S."/>
            <person name="Lu X."/>
            <person name="Chin J.H."/>
            <person name="Pariasca-Tanaka J."/>
            <person name="Kanamori H."/>
            <person name="Matsumoto T."/>
            <person name="De Leon T."/>
            <person name="Ulat V.J."/>
            <person name="Ismail A.M."/>
            <person name="Yano M."/>
            <person name="Wissuwa M."/>
        </authorList>
    </citation>
    <scope>NUCLEOTIDE SEQUENCE</scope>
</reference>